<evidence type="ECO:0000313" key="1">
    <source>
        <dbReference type="EMBL" id="QQS82860.1"/>
    </source>
</evidence>
<name>A0A143PC65_9STAP</name>
<dbReference type="AlphaFoldDB" id="A0A143PC65"/>
<dbReference type="GO" id="GO:0000287">
    <property type="term" value="F:magnesium ion binding"/>
    <property type="evidence" value="ECO:0007669"/>
    <property type="project" value="TreeGrafter"/>
</dbReference>
<sequence>MEPYLICLDLDGTLLNDEKEISPYTLKVLEKLKEQGHYIMIATGRPFRASKLYYEQLNLNTPIVNFNGAFVHNPTDSDAPVTHETLDPDLAASIIESLQKMQVKNIIAEVKDHVYIDNFDQHLFDGFSMGNPKIETGDIVNQLKEPPTSILIEADEVMIPRVKQMLSRFYAESIEHRRWGAPFPVIEIVKRGISKARGIDSVKDKLGVDRNHIIAFGDEDNDTEMIKYAKHGIAMENGLDELKHIANEVTYSNNKDGIGRYLNDFFSLNIPYNNETKVYSR</sequence>
<dbReference type="OrthoDB" id="9781413at2"/>
<dbReference type="SFLD" id="SFLDS00003">
    <property type="entry name" value="Haloacid_Dehalogenase"/>
    <property type="match status" value="1"/>
</dbReference>
<evidence type="ECO:0000313" key="4">
    <source>
        <dbReference type="Proteomes" id="UP000595942"/>
    </source>
</evidence>
<accession>A0A143PC65</accession>
<dbReference type="PANTHER" id="PTHR10000:SF23">
    <property type="entry name" value="5-AMINO-6-(5-PHOSPHO-D-RIBITYLAMINO)URACIL PHOSPHATASE YITU"/>
    <property type="match status" value="1"/>
</dbReference>
<reference evidence="2 3" key="1">
    <citation type="submission" date="2018-11" db="EMBL/GenBank/DDBJ databases">
        <title>Genomic profiling of Staphylococcus species from a Poultry farm system in KwaZulu-Natal, South Africa.</title>
        <authorList>
            <person name="Amoako D.G."/>
            <person name="Somboro A.M."/>
            <person name="Abia A.L.K."/>
            <person name="Bester L.A."/>
            <person name="Essack S.Y."/>
        </authorList>
    </citation>
    <scope>NUCLEOTIDE SEQUENCE [LARGE SCALE GENOMIC DNA]</scope>
    <source>
        <strain evidence="2 3">SA11</strain>
    </source>
</reference>
<keyword evidence="4" id="KW-1185">Reference proteome</keyword>
<dbReference type="RefSeq" id="WP_047131664.1">
    <property type="nucleotide sequence ID" value="NZ_CP015114.1"/>
</dbReference>
<dbReference type="EMBL" id="CP068073">
    <property type="protein sequence ID" value="QQS82860.1"/>
    <property type="molecule type" value="Genomic_DNA"/>
</dbReference>
<dbReference type="KEGG" id="scv:A4G25_05025"/>
<dbReference type="InterPro" id="IPR006379">
    <property type="entry name" value="HAD-SF_hydro_IIB"/>
</dbReference>
<dbReference type="InterPro" id="IPR023214">
    <property type="entry name" value="HAD_sf"/>
</dbReference>
<dbReference type="SFLD" id="SFLDG01140">
    <property type="entry name" value="C2.B:_Phosphomannomutase_and_P"/>
    <property type="match status" value="1"/>
</dbReference>
<dbReference type="PROSITE" id="PS01228">
    <property type="entry name" value="COF_1"/>
    <property type="match status" value="1"/>
</dbReference>
<dbReference type="GO" id="GO:0005829">
    <property type="term" value="C:cytosol"/>
    <property type="evidence" value="ECO:0007669"/>
    <property type="project" value="TreeGrafter"/>
</dbReference>
<dbReference type="NCBIfam" id="TIGR01484">
    <property type="entry name" value="HAD-SF-IIB"/>
    <property type="match status" value="1"/>
</dbReference>
<dbReference type="EMBL" id="RQTE01000036">
    <property type="protein sequence ID" value="RZI04148.1"/>
    <property type="molecule type" value="Genomic_DNA"/>
</dbReference>
<gene>
    <name evidence="2" type="ORF">EIG99_01590</name>
    <name evidence="1" type="ORF">I6J05_00630</name>
</gene>
<dbReference type="SUPFAM" id="SSF56784">
    <property type="entry name" value="HAD-like"/>
    <property type="match status" value="1"/>
</dbReference>
<keyword evidence="2" id="KW-0378">Hydrolase</keyword>
<dbReference type="Proteomes" id="UP000293854">
    <property type="component" value="Unassembled WGS sequence"/>
</dbReference>
<dbReference type="InterPro" id="IPR000150">
    <property type="entry name" value="Cof"/>
</dbReference>
<dbReference type="Gene3D" id="3.40.50.1000">
    <property type="entry name" value="HAD superfamily/HAD-like"/>
    <property type="match status" value="1"/>
</dbReference>
<organism evidence="2 3">
    <name type="scientific">Staphylococcus condimenti</name>
    <dbReference type="NCBI Taxonomy" id="70255"/>
    <lineage>
        <taxon>Bacteria</taxon>
        <taxon>Bacillati</taxon>
        <taxon>Bacillota</taxon>
        <taxon>Bacilli</taxon>
        <taxon>Bacillales</taxon>
        <taxon>Staphylococcaceae</taxon>
        <taxon>Staphylococcus</taxon>
    </lineage>
</organism>
<evidence type="ECO:0000313" key="2">
    <source>
        <dbReference type="EMBL" id="RZI04148.1"/>
    </source>
</evidence>
<evidence type="ECO:0000313" key="3">
    <source>
        <dbReference type="Proteomes" id="UP000293854"/>
    </source>
</evidence>
<dbReference type="Pfam" id="PF08282">
    <property type="entry name" value="Hydrolase_3"/>
    <property type="match status" value="1"/>
</dbReference>
<dbReference type="NCBIfam" id="TIGR00099">
    <property type="entry name" value="Cof-subfamily"/>
    <property type="match status" value="1"/>
</dbReference>
<proteinExistence type="predicted"/>
<dbReference type="GO" id="GO:0016791">
    <property type="term" value="F:phosphatase activity"/>
    <property type="evidence" value="ECO:0007669"/>
    <property type="project" value="TreeGrafter"/>
</dbReference>
<protein>
    <submittedName>
        <fullName evidence="2">Cof-type HAD-IIB family hydrolase</fullName>
    </submittedName>
</protein>
<reference evidence="1 4" key="2">
    <citation type="submission" date="2021-01" db="EMBL/GenBank/DDBJ databases">
        <title>FDA dAtabase for Regulatory Grade micrObial Sequences (FDA-ARGOS): Supporting development and validation of Infectious Disease Dx tests.</title>
        <authorList>
            <person name="Sproer C."/>
            <person name="Gronow S."/>
            <person name="Severitt S."/>
            <person name="Schroder I."/>
            <person name="Tallon L."/>
            <person name="Sadzewicz L."/>
            <person name="Zhao X."/>
            <person name="Boylan J."/>
            <person name="Ott S."/>
            <person name="Bowen H."/>
            <person name="Vavikolanu K."/>
            <person name="Mehta A."/>
            <person name="Aluvathingal J."/>
            <person name="Nadendla S."/>
            <person name="Lowell S."/>
            <person name="Myers T."/>
            <person name="Yan Y."/>
            <person name="Sichtig H."/>
        </authorList>
    </citation>
    <scope>NUCLEOTIDE SEQUENCE [LARGE SCALE GENOMIC DNA]</scope>
    <source>
        <strain evidence="1 4">FDAARGOS_1148</strain>
    </source>
</reference>
<dbReference type="GeneID" id="93727220"/>
<dbReference type="InterPro" id="IPR036412">
    <property type="entry name" value="HAD-like_sf"/>
</dbReference>
<dbReference type="PANTHER" id="PTHR10000">
    <property type="entry name" value="PHOSPHOSERINE PHOSPHATASE"/>
    <property type="match status" value="1"/>
</dbReference>
<dbReference type="CDD" id="cd07516">
    <property type="entry name" value="HAD_Pase"/>
    <property type="match status" value="1"/>
</dbReference>
<dbReference type="Proteomes" id="UP000595942">
    <property type="component" value="Chromosome"/>
</dbReference>
<dbReference type="Gene3D" id="3.30.1240.10">
    <property type="match status" value="1"/>
</dbReference>